<feature type="domain" description="Mandelate racemase/muconate lactonizing enzyme C-terminal" evidence="4">
    <location>
        <begin position="144"/>
        <end position="263"/>
    </location>
</feature>
<comment type="caution">
    <text evidence="5">The sequence shown here is derived from an EMBL/GenBank/DDBJ whole genome shotgun (WGS) entry which is preliminary data.</text>
</comment>
<keyword evidence="2" id="KW-0479">Metal-binding</keyword>
<evidence type="ECO:0000256" key="2">
    <source>
        <dbReference type="ARBA" id="ARBA00022723"/>
    </source>
</evidence>
<dbReference type="InterPro" id="IPR036849">
    <property type="entry name" value="Enolase-like_C_sf"/>
</dbReference>
<dbReference type="SFLD" id="SFLDG00179">
    <property type="entry name" value="mandelate_racemase"/>
    <property type="match status" value="1"/>
</dbReference>
<dbReference type="SUPFAM" id="SSF54826">
    <property type="entry name" value="Enolase N-terminal domain-like"/>
    <property type="match status" value="1"/>
</dbReference>
<keyword evidence="6" id="KW-1185">Reference proteome</keyword>
<dbReference type="CDD" id="cd03316">
    <property type="entry name" value="MR_like"/>
    <property type="match status" value="1"/>
</dbReference>
<organism evidence="5 6">
    <name type="scientific">Enemella evansiae</name>
    <dbReference type="NCBI Taxonomy" id="2016499"/>
    <lineage>
        <taxon>Bacteria</taxon>
        <taxon>Bacillati</taxon>
        <taxon>Actinomycetota</taxon>
        <taxon>Actinomycetes</taxon>
        <taxon>Propionibacteriales</taxon>
        <taxon>Propionibacteriaceae</taxon>
        <taxon>Enemella</taxon>
    </lineage>
</organism>
<dbReference type="SMART" id="SM00922">
    <property type="entry name" value="MR_MLE"/>
    <property type="match status" value="1"/>
</dbReference>
<evidence type="ECO:0000256" key="1">
    <source>
        <dbReference type="ARBA" id="ARBA00001946"/>
    </source>
</evidence>
<protein>
    <recommendedName>
        <fullName evidence="4">Mandelate racemase/muconate lactonizing enzyme C-terminal domain-containing protein</fullName>
    </recommendedName>
</protein>
<dbReference type="Proteomes" id="UP000215896">
    <property type="component" value="Unassembled WGS sequence"/>
</dbReference>
<evidence type="ECO:0000313" key="6">
    <source>
        <dbReference type="Proteomes" id="UP000215896"/>
    </source>
</evidence>
<name>A0A255G4S8_9ACTN</name>
<proteinExistence type="predicted"/>
<dbReference type="InterPro" id="IPR029017">
    <property type="entry name" value="Enolase-like_N"/>
</dbReference>
<dbReference type="Pfam" id="PF13378">
    <property type="entry name" value="MR_MLE_C"/>
    <property type="match status" value="1"/>
</dbReference>
<gene>
    <name evidence="5" type="ORF">CGZ94_15725</name>
</gene>
<dbReference type="PANTHER" id="PTHR13794">
    <property type="entry name" value="ENOLASE SUPERFAMILY, MANDELATE RACEMASE"/>
    <property type="match status" value="1"/>
</dbReference>
<dbReference type="InterPro" id="IPR029065">
    <property type="entry name" value="Enolase_C-like"/>
</dbReference>
<dbReference type="GO" id="GO:0016836">
    <property type="term" value="F:hydro-lyase activity"/>
    <property type="evidence" value="ECO:0007669"/>
    <property type="project" value="TreeGrafter"/>
</dbReference>
<dbReference type="GO" id="GO:0016052">
    <property type="term" value="P:carbohydrate catabolic process"/>
    <property type="evidence" value="ECO:0007669"/>
    <property type="project" value="TreeGrafter"/>
</dbReference>
<dbReference type="InterPro" id="IPR046945">
    <property type="entry name" value="RHMD-like"/>
</dbReference>
<dbReference type="PANTHER" id="PTHR13794:SF58">
    <property type="entry name" value="MITOCHONDRIAL ENOLASE SUPERFAMILY MEMBER 1"/>
    <property type="match status" value="1"/>
</dbReference>
<dbReference type="AlphaFoldDB" id="A0A255G4S8"/>
<comment type="cofactor">
    <cofactor evidence="1">
        <name>Mg(2+)</name>
        <dbReference type="ChEBI" id="CHEBI:18420"/>
    </cofactor>
</comment>
<dbReference type="SUPFAM" id="SSF51604">
    <property type="entry name" value="Enolase C-terminal domain-like"/>
    <property type="match status" value="1"/>
</dbReference>
<dbReference type="SFLD" id="SFLDS00001">
    <property type="entry name" value="Enolase"/>
    <property type="match status" value="1"/>
</dbReference>
<sequence length="405" mass="43805">MRITAVETILLTGPSSNDPWITFAKQTRTVALVRVTSDSGLTGIGETYCGYFAPELVDPVVELIRPILTEGDGTDPVTLGERMRLCLGYAARVGVVGAAIGAVEAALWDLRGKAEGVPAHQLLGGLQHQRRPAYATGGPSPWPAEFLLQKAERYAESGFTALKVATGGMDQQTRRDLPVPGGRDAAPEWEVEKLRLLRDRLGPEFGLLLDGHMGGGRSEVWDLELTTRVLRAIEEFDPILVEEPLPYTDPDAYAELRRRTSIPIAGGEQLSSAAEFALWLNRDAFGVAQPDAAWLSPSEFLTVAANAAARGTRIASHNWCGGAGVMQNVHCAFACANTLIVELLPDAGPLHTRLWGDQLVIENGQLLPPTAPGFGVRVDDRLLADFPYRKGHEEFVSMPGKVLRT</sequence>
<evidence type="ECO:0000259" key="4">
    <source>
        <dbReference type="SMART" id="SM00922"/>
    </source>
</evidence>
<dbReference type="InterPro" id="IPR013341">
    <property type="entry name" value="Mandelate_racemase_N_dom"/>
</dbReference>
<evidence type="ECO:0000256" key="3">
    <source>
        <dbReference type="ARBA" id="ARBA00022842"/>
    </source>
</evidence>
<accession>A0A255G4S8</accession>
<dbReference type="InterPro" id="IPR013342">
    <property type="entry name" value="Mandelate_racemase_C"/>
</dbReference>
<keyword evidence="3" id="KW-0460">Magnesium</keyword>
<dbReference type="Pfam" id="PF02746">
    <property type="entry name" value="MR_MLE_N"/>
    <property type="match status" value="1"/>
</dbReference>
<dbReference type="RefSeq" id="WP_094406212.1">
    <property type="nucleotide sequence ID" value="NZ_NMVO01000016.1"/>
</dbReference>
<dbReference type="GO" id="GO:0000287">
    <property type="term" value="F:magnesium ion binding"/>
    <property type="evidence" value="ECO:0007669"/>
    <property type="project" value="TreeGrafter"/>
</dbReference>
<dbReference type="OrthoDB" id="9802699at2"/>
<dbReference type="Gene3D" id="3.20.20.120">
    <property type="entry name" value="Enolase-like C-terminal domain"/>
    <property type="match status" value="1"/>
</dbReference>
<evidence type="ECO:0000313" key="5">
    <source>
        <dbReference type="EMBL" id="OYO10472.1"/>
    </source>
</evidence>
<dbReference type="Gene3D" id="3.30.390.10">
    <property type="entry name" value="Enolase-like, N-terminal domain"/>
    <property type="match status" value="1"/>
</dbReference>
<reference evidence="5 6" key="1">
    <citation type="submission" date="2017-07" db="EMBL/GenBank/DDBJ databases">
        <title>Draft whole genome sequences of clinical Proprionibacteriaceae strains.</title>
        <authorList>
            <person name="Bernier A.-M."/>
            <person name="Bernard K."/>
            <person name="Domingo M.-C."/>
        </authorList>
    </citation>
    <scope>NUCLEOTIDE SEQUENCE [LARGE SCALE GENOMIC DNA]</scope>
    <source>
        <strain evidence="5 6">NML 030167</strain>
    </source>
</reference>
<dbReference type="EMBL" id="NMVO01000016">
    <property type="protein sequence ID" value="OYO10472.1"/>
    <property type="molecule type" value="Genomic_DNA"/>
</dbReference>